<proteinExistence type="predicted"/>
<gene>
    <name evidence="1" type="ORF">MUK42_32567</name>
</gene>
<evidence type="ECO:0000313" key="2">
    <source>
        <dbReference type="Proteomes" id="UP001055439"/>
    </source>
</evidence>
<accession>A0A9E7FGP8</accession>
<sequence length="79" mass="8438">MDAVIISSGTDGRESRVTEIDVTAWGTESTVCDAPTGVAMPACWGRHGTGSPSHFVTPHVKVDETHSQGWDRRISPCLS</sequence>
<protein>
    <submittedName>
        <fullName evidence="1">Uncharacterized protein</fullName>
    </submittedName>
</protein>
<evidence type="ECO:0000313" key="1">
    <source>
        <dbReference type="EMBL" id="URD93837.1"/>
    </source>
</evidence>
<name>A0A9E7FGP8_9LILI</name>
<dbReference type="AlphaFoldDB" id="A0A9E7FGP8"/>
<reference evidence="1" key="1">
    <citation type="submission" date="2022-05" db="EMBL/GenBank/DDBJ databases">
        <title>The Musa troglodytarum L. genome provides insights into the mechanism of non-climacteric behaviour and enrichment of carotenoids.</title>
        <authorList>
            <person name="Wang J."/>
        </authorList>
    </citation>
    <scope>NUCLEOTIDE SEQUENCE</scope>
    <source>
        <tissue evidence="1">Leaf</tissue>
    </source>
</reference>
<organism evidence="1 2">
    <name type="scientific">Musa troglodytarum</name>
    <name type="common">fe'i banana</name>
    <dbReference type="NCBI Taxonomy" id="320322"/>
    <lineage>
        <taxon>Eukaryota</taxon>
        <taxon>Viridiplantae</taxon>
        <taxon>Streptophyta</taxon>
        <taxon>Embryophyta</taxon>
        <taxon>Tracheophyta</taxon>
        <taxon>Spermatophyta</taxon>
        <taxon>Magnoliopsida</taxon>
        <taxon>Liliopsida</taxon>
        <taxon>Zingiberales</taxon>
        <taxon>Musaceae</taxon>
        <taxon>Musa</taxon>
    </lineage>
</organism>
<dbReference type="EMBL" id="CP097505">
    <property type="protein sequence ID" value="URD93837.1"/>
    <property type="molecule type" value="Genomic_DNA"/>
</dbReference>
<dbReference type="Proteomes" id="UP001055439">
    <property type="component" value="Chromosome 3"/>
</dbReference>
<keyword evidence="2" id="KW-1185">Reference proteome</keyword>